<evidence type="ECO:0000256" key="20">
    <source>
        <dbReference type="ARBA" id="ARBA00034003"/>
    </source>
</evidence>
<evidence type="ECO:0000256" key="9">
    <source>
        <dbReference type="ARBA" id="ARBA00022763"/>
    </source>
</evidence>
<dbReference type="EMBL" id="BDOQ01000003">
    <property type="protein sequence ID" value="GBG13582.1"/>
    <property type="molecule type" value="Genomic_DNA"/>
</dbReference>
<keyword evidence="3 23" id="KW-0436">Ligase</keyword>
<evidence type="ECO:0000256" key="13">
    <source>
        <dbReference type="ARBA" id="ARBA00022932"/>
    </source>
</evidence>
<evidence type="ECO:0000256" key="1">
    <source>
        <dbReference type="ARBA" id="ARBA00001936"/>
    </source>
</evidence>
<dbReference type="GO" id="GO:0006310">
    <property type="term" value="P:DNA recombination"/>
    <property type="evidence" value="ECO:0007669"/>
    <property type="project" value="UniProtKB-KW"/>
</dbReference>
<accession>A0A2R5F5G7</accession>
<protein>
    <recommendedName>
        <fullName evidence="2">DNA ligase (ATP)</fullName>
        <ecNumber evidence="2">6.5.1.1</ecNumber>
    </recommendedName>
    <alternativeName>
        <fullName evidence="19">NHEJ DNA polymerase</fullName>
    </alternativeName>
</protein>
<dbReference type="GO" id="GO:0003677">
    <property type="term" value="F:DNA binding"/>
    <property type="evidence" value="ECO:0007669"/>
    <property type="project" value="UniProtKB-KW"/>
</dbReference>
<evidence type="ECO:0000256" key="4">
    <source>
        <dbReference type="ARBA" id="ARBA00022679"/>
    </source>
</evidence>
<dbReference type="SUPFAM" id="SSF50249">
    <property type="entry name" value="Nucleic acid-binding proteins"/>
    <property type="match status" value="1"/>
</dbReference>
<organism evidence="23 24">
    <name type="scientific">Novimethylophilus kurashikiensis</name>
    <dbReference type="NCBI Taxonomy" id="1825523"/>
    <lineage>
        <taxon>Bacteria</taxon>
        <taxon>Pseudomonadati</taxon>
        <taxon>Pseudomonadota</taxon>
        <taxon>Betaproteobacteria</taxon>
        <taxon>Nitrosomonadales</taxon>
        <taxon>Methylophilaceae</taxon>
        <taxon>Novimethylophilus</taxon>
    </lineage>
</organism>
<dbReference type="GO" id="GO:0004527">
    <property type="term" value="F:exonuclease activity"/>
    <property type="evidence" value="ECO:0007669"/>
    <property type="project" value="UniProtKB-KW"/>
</dbReference>
<dbReference type="PANTHER" id="PTHR42705:SF2">
    <property type="entry name" value="BIFUNCTIONAL NON-HOMOLOGOUS END JOINING PROTEIN LIGD"/>
    <property type="match status" value="1"/>
</dbReference>
<dbReference type="GO" id="GO:0006281">
    <property type="term" value="P:DNA repair"/>
    <property type="evidence" value="ECO:0007669"/>
    <property type="project" value="UniProtKB-KW"/>
</dbReference>
<dbReference type="InterPro" id="IPR012309">
    <property type="entry name" value="DNA_ligase_ATP-dep_C"/>
</dbReference>
<evidence type="ECO:0000256" key="2">
    <source>
        <dbReference type="ARBA" id="ARBA00012727"/>
    </source>
</evidence>
<dbReference type="Pfam" id="PF04679">
    <property type="entry name" value="DNA_ligase_A_C"/>
    <property type="match status" value="1"/>
</dbReference>
<keyword evidence="6" id="KW-0540">Nuclease</keyword>
<keyword evidence="14" id="KW-0238">DNA-binding</keyword>
<feature type="region of interest" description="Disordered" evidence="21">
    <location>
        <begin position="173"/>
        <end position="222"/>
    </location>
</feature>
<keyword evidence="17" id="KW-0464">Manganese</keyword>
<keyword evidence="9" id="KW-0227">DNA damage</keyword>
<dbReference type="CDD" id="cd07906">
    <property type="entry name" value="Adenylation_DNA_ligase_LigD_LigC"/>
    <property type="match status" value="1"/>
</dbReference>
<comment type="catalytic activity">
    <reaction evidence="20">
        <text>ATP + (deoxyribonucleotide)n-3'-hydroxyl + 5'-phospho-(deoxyribonucleotide)m = (deoxyribonucleotide)n+m + AMP + diphosphate.</text>
        <dbReference type="EC" id="6.5.1.1"/>
    </reaction>
</comment>
<evidence type="ECO:0000256" key="8">
    <source>
        <dbReference type="ARBA" id="ARBA00022741"/>
    </source>
</evidence>
<keyword evidence="11" id="KW-0269">Exonuclease</keyword>
<dbReference type="InterPro" id="IPR014144">
    <property type="entry name" value="LigD_PE_domain"/>
</dbReference>
<dbReference type="Gene3D" id="3.90.920.10">
    <property type="entry name" value="DNA primase, PRIM domain"/>
    <property type="match status" value="1"/>
</dbReference>
<dbReference type="PROSITE" id="PS50160">
    <property type="entry name" value="DNA_LIGASE_A3"/>
    <property type="match status" value="1"/>
</dbReference>
<evidence type="ECO:0000256" key="3">
    <source>
        <dbReference type="ARBA" id="ARBA00022598"/>
    </source>
</evidence>
<dbReference type="EC" id="6.5.1.1" evidence="2"/>
<evidence type="ECO:0000256" key="18">
    <source>
        <dbReference type="ARBA" id="ARBA00023268"/>
    </source>
</evidence>
<evidence type="ECO:0000256" key="17">
    <source>
        <dbReference type="ARBA" id="ARBA00023211"/>
    </source>
</evidence>
<keyword evidence="7" id="KW-0479">Metal-binding</keyword>
<name>A0A2R5F5G7_9PROT</name>
<dbReference type="InterPro" id="IPR014143">
    <property type="entry name" value="NHEJ_ligase_prk"/>
</dbReference>
<dbReference type="RefSeq" id="WP_109014768.1">
    <property type="nucleotide sequence ID" value="NZ_BDOQ01000003.1"/>
</dbReference>
<evidence type="ECO:0000256" key="14">
    <source>
        <dbReference type="ARBA" id="ARBA00023125"/>
    </source>
</evidence>
<dbReference type="GO" id="GO:0046872">
    <property type="term" value="F:metal ion binding"/>
    <property type="evidence" value="ECO:0007669"/>
    <property type="project" value="UniProtKB-KW"/>
</dbReference>
<keyword evidence="10" id="KW-0378">Hydrolase</keyword>
<evidence type="ECO:0000256" key="6">
    <source>
        <dbReference type="ARBA" id="ARBA00022722"/>
    </source>
</evidence>
<dbReference type="OrthoDB" id="9802472at2"/>
<dbReference type="CDD" id="cd07971">
    <property type="entry name" value="OBF_DNA_ligase_LigD"/>
    <property type="match status" value="1"/>
</dbReference>
<reference evidence="23 24" key="1">
    <citation type="journal article" date="2018" name="Environ. Microbiol.">
        <title>Isolation and genomic characterization of Novimethylophilus kurashikiensis gen. nov. sp. nov., a new lanthanide-dependent methylotrophic species of Methylophilaceae.</title>
        <authorList>
            <person name="Lv H."/>
            <person name="Sahin N."/>
            <person name="Tani A."/>
        </authorList>
    </citation>
    <scope>NUCLEOTIDE SEQUENCE [LARGE SCALE GENOMIC DNA]</scope>
    <source>
        <strain evidence="23 24">La2-4</strain>
    </source>
</reference>
<evidence type="ECO:0000259" key="22">
    <source>
        <dbReference type="PROSITE" id="PS50160"/>
    </source>
</evidence>
<comment type="caution">
    <text evidence="23">The sequence shown here is derived from an EMBL/GenBank/DDBJ whole genome shotgun (WGS) entry which is preliminary data.</text>
</comment>
<dbReference type="GO" id="GO:0003910">
    <property type="term" value="F:DNA ligase (ATP) activity"/>
    <property type="evidence" value="ECO:0007669"/>
    <property type="project" value="UniProtKB-EC"/>
</dbReference>
<dbReference type="NCBIfam" id="TIGR02776">
    <property type="entry name" value="NHEJ_ligase_prk"/>
    <property type="match status" value="1"/>
</dbReference>
<evidence type="ECO:0000256" key="7">
    <source>
        <dbReference type="ARBA" id="ARBA00022723"/>
    </source>
</evidence>
<keyword evidence="8" id="KW-0547">Nucleotide-binding</keyword>
<keyword evidence="24" id="KW-1185">Reference proteome</keyword>
<evidence type="ECO:0000313" key="23">
    <source>
        <dbReference type="EMBL" id="GBG13582.1"/>
    </source>
</evidence>
<dbReference type="Gene3D" id="2.40.50.140">
    <property type="entry name" value="Nucleic acid-binding proteins"/>
    <property type="match status" value="1"/>
</dbReference>
<dbReference type="NCBIfam" id="TIGR02779">
    <property type="entry name" value="NHEJ_ligase_lig"/>
    <property type="match status" value="1"/>
</dbReference>
<keyword evidence="12" id="KW-0067">ATP-binding</keyword>
<dbReference type="InterPro" id="IPR012340">
    <property type="entry name" value="NA-bd_OB-fold"/>
</dbReference>
<dbReference type="Gene3D" id="3.30.470.30">
    <property type="entry name" value="DNA ligase/mRNA capping enzyme"/>
    <property type="match status" value="1"/>
</dbReference>
<dbReference type="Proteomes" id="UP000245081">
    <property type="component" value="Unassembled WGS sequence"/>
</dbReference>
<dbReference type="Pfam" id="PF13298">
    <property type="entry name" value="LigD_N"/>
    <property type="match status" value="1"/>
</dbReference>
<dbReference type="GO" id="GO:0005524">
    <property type="term" value="F:ATP binding"/>
    <property type="evidence" value="ECO:0007669"/>
    <property type="project" value="UniProtKB-KW"/>
</dbReference>
<dbReference type="Pfam" id="PF01068">
    <property type="entry name" value="DNA_ligase_A_M"/>
    <property type="match status" value="1"/>
</dbReference>
<dbReference type="InterPro" id="IPR033651">
    <property type="entry name" value="PaeLigD_Pol-like"/>
</dbReference>
<dbReference type="PANTHER" id="PTHR42705">
    <property type="entry name" value="BIFUNCTIONAL NON-HOMOLOGOUS END JOINING PROTEIN LIGD"/>
    <property type="match status" value="1"/>
</dbReference>
<comment type="cofactor">
    <cofactor evidence="1">
        <name>Mn(2+)</name>
        <dbReference type="ChEBI" id="CHEBI:29035"/>
    </cofactor>
</comment>
<evidence type="ECO:0000256" key="16">
    <source>
        <dbReference type="ARBA" id="ARBA00023204"/>
    </source>
</evidence>
<keyword evidence="13" id="KW-0239">DNA-directed DNA polymerase</keyword>
<dbReference type="CDD" id="cd04862">
    <property type="entry name" value="PaeLigD_Pol_like"/>
    <property type="match status" value="1"/>
</dbReference>
<dbReference type="InterPro" id="IPR052171">
    <property type="entry name" value="NHEJ_LigD"/>
</dbReference>
<feature type="compositionally biased region" description="Low complexity" evidence="21">
    <location>
        <begin position="543"/>
        <end position="555"/>
    </location>
</feature>
<feature type="region of interest" description="Disordered" evidence="21">
    <location>
        <begin position="536"/>
        <end position="560"/>
    </location>
</feature>
<dbReference type="NCBIfam" id="TIGR02777">
    <property type="entry name" value="LigD_PE_dom"/>
    <property type="match status" value="1"/>
</dbReference>
<evidence type="ECO:0000313" key="24">
    <source>
        <dbReference type="Proteomes" id="UP000245081"/>
    </source>
</evidence>
<evidence type="ECO:0000256" key="15">
    <source>
        <dbReference type="ARBA" id="ARBA00023172"/>
    </source>
</evidence>
<gene>
    <name evidence="23" type="primary">ligD</name>
    <name evidence="23" type="ORF">NMK_1133</name>
</gene>
<dbReference type="PROSITE" id="PS00333">
    <property type="entry name" value="DNA_LIGASE_A2"/>
    <property type="match status" value="1"/>
</dbReference>
<proteinExistence type="predicted"/>
<dbReference type="Gene3D" id="3.30.1490.70">
    <property type="match status" value="1"/>
</dbReference>
<evidence type="ECO:0000256" key="10">
    <source>
        <dbReference type="ARBA" id="ARBA00022801"/>
    </source>
</evidence>
<dbReference type="AlphaFoldDB" id="A0A2R5F5G7"/>
<dbReference type="InterPro" id="IPR014146">
    <property type="entry name" value="LigD_ligase_dom"/>
</dbReference>
<keyword evidence="16" id="KW-0234">DNA repair</keyword>
<dbReference type="GO" id="GO:0003887">
    <property type="term" value="F:DNA-directed DNA polymerase activity"/>
    <property type="evidence" value="ECO:0007669"/>
    <property type="project" value="UniProtKB-KW"/>
</dbReference>
<dbReference type="NCBIfam" id="TIGR02778">
    <property type="entry name" value="ligD_pol"/>
    <property type="match status" value="1"/>
</dbReference>
<evidence type="ECO:0000256" key="21">
    <source>
        <dbReference type="SAM" id="MobiDB-lite"/>
    </source>
</evidence>
<dbReference type="Pfam" id="PF21686">
    <property type="entry name" value="LigD_Prim-Pol"/>
    <property type="match status" value="1"/>
</dbReference>
<dbReference type="NCBIfam" id="NF004628">
    <property type="entry name" value="PRK05972.1"/>
    <property type="match status" value="1"/>
</dbReference>
<dbReference type="InterPro" id="IPR014145">
    <property type="entry name" value="LigD_pol_dom"/>
</dbReference>
<dbReference type="InterPro" id="IPR016059">
    <property type="entry name" value="DNA_ligase_ATP-dep_CS"/>
</dbReference>
<keyword evidence="18" id="KW-0511">Multifunctional enzyme</keyword>
<feature type="domain" description="ATP-dependent DNA ligase family profile" evidence="22">
    <location>
        <begin position="318"/>
        <end position="444"/>
    </location>
</feature>
<keyword evidence="5" id="KW-0548">Nucleotidyltransferase</keyword>
<sequence length="859" mass="96202">MGLEKYWQKRDFKITPEPHGKVVRPGRELHYFIQEHHATRLHYDFRLELEGTLKSWAVPKGPSLDPADKRLAVHVEDHPLDYGTFEGVIPEHQYGAGHVKLWDRGVWEPEGDPVKGYKQGRLKFHLDGHKLHGGWTLVRIHGQEKDKENWLLIKEHDEEARNGEAAHITELRPESVSEHPVPMVEKPKSKAKRRVIADAKPVAESEVDPSAVNGAEATPMPDPIKPQLATLAEQAPEGEQWLSEVKFDGYRALTRIDQGEVQIYTRAGNDWTGKWPSLADVLKSFPVKQAWIDGEVVALDAEGKVSFQALQNKMRLGKSAQLAYYVFDLVYLDGYELAAVPLAERKRLLKKLMEGMPQDGPILYSDHIVGNAHDVFEHACMHGLEGIVAKRADAGYQQTRGRSWLKVKCKRRQEFVVGGYTDPGGSREAFGALLVGVNEGDGLRYCGKVGTGFDAKRLKTVAGNFTKLEQDRAPFSNPPKGAEARGVHWLRPELVAEVEFAEWTEGGHIRHASFVGLRGDKPAREIMRERPISEKEVERATKDTPTVKPKAAAKAAESRLAKPGKTNLEGIEISNPSKVLFPRIGLTKLGLAEYYEAVGEWIVPHLKNRPLTLVRCPQGGEHKCFFQKHVNETIPEAIKPIEVPEEEGPATYMMANDVAAVIGLVQMGVLELHTWGSSKGHLDKPDRMIFDLDPAEDLPWENVVEGAQLVHGLLDEIGLASFLKTTGGKGLHIVVPLKPERTWDEVKPFSKAIAEHLANMLPERFTSNMSKAKRGGRIFIDYLRNGQGATAVAAYSTRAKPEATVSMPIFWDELGEGLRADTFNTRNAVERLKKLHEDPWKDYFTLKQRITADMLKIFK</sequence>
<evidence type="ECO:0000256" key="11">
    <source>
        <dbReference type="ARBA" id="ARBA00022839"/>
    </source>
</evidence>
<dbReference type="InterPro" id="IPR012310">
    <property type="entry name" value="DNA_ligase_ATP-dep_cent"/>
</dbReference>
<keyword evidence="4" id="KW-0808">Transferase</keyword>
<keyword evidence="15" id="KW-0233">DNA recombination</keyword>
<evidence type="ECO:0000256" key="19">
    <source>
        <dbReference type="ARBA" id="ARBA00029943"/>
    </source>
</evidence>
<dbReference type="SUPFAM" id="SSF56091">
    <property type="entry name" value="DNA ligase/mRNA capping enzyme, catalytic domain"/>
    <property type="match status" value="1"/>
</dbReference>
<evidence type="ECO:0000256" key="5">
    <source>
        <dbReference type="ARBA" id="ARBA00022695"/>
    </source>
</evidence>
<evidence type="ECO:0000256" key="12">
    <source>
        <dbReference type="ARBA" id="ARBA00022840"/>
    </source>
</evidence>